<dbReference type="InterPro" id="IPR044880">
    <property type="entry name" value="NCX_ion-bd_dom_sf"/>
</dbReference>
<evidence type="ECO:0000313" key="7">
    <source>
        <dbReference type="EMBL" id="TWT86143.1"/>
    </source>
</evidence>
<dbReference type="PANTHER" id="PTHR10846">
    <property type="entry name" value="SODIUM/POTASSIUM/CALCIUM EXCHANGER"/>
    <property type="match status" value="1"/>
</dbReference>
<dbReference type="GO" id="GO:0005262">
    <property type="term" value="F:calcium channel activity"/>
    <property type="evidence" value="ECO:0007669"/>
    <property type="project" value="TreeGrafter"/>
</dbReference>
<evidence type="ECO:0000256" key="3">
    <source>
        <dbReference type="ARBA" id="ARBA00022989"/>
    </source>
</evidence>
<feature type="domain" description="Sodium/calcium exchanger membrane region" evidence="6">
    <location>
        <begin position="4"/>
        <end position="142"/>
    </location>
</feature>
<evidence type="ECO:0000259" key="6">
    <source>
        <dbReference type="Pfam" id="PF01699"/>
    </source>
</evidence>
<dbReference type="NCBIfam" id="TIGR00367">
    <property type="entry name" value="calcium/sodium antiporter"/>
    <property type="match status" value="1"/>
</dbReference>
<dbReference type="GO" id="GO:0008273">
    <property type="term" value="F:calcium, potassium:sodium antiporter activity"/>
    <property type="evidence" value="ECO:0007669"/>
    <property type="project" value="TreeGrafter"/>
</dbReference>
<feature type="transmembrane region" description="Helical" evidence="5">
    <location>
        <begin position="298"/>
        <end position="316"/>
    </location>
</feature>
<feature type="domain" description="Sodium/calcium exchanger membrane region" evidence="6">
    <location>
        <begin position="170"/>
        <end position="310"/>
    </location>
</feature>
<sequence>MTTAFAALAGGLVLLVGGGELLVRGASRLALAARLSPLLVGLTVVAYGTSAPELVVSVAASLKGQADLSLGNVVGSNILNVLLILGLSALVCPLAVKEQIVRRDAPIMIVVSILVLAMAWDGRLSRLEGGLLLLGLVVYTLSAFRSGRVESDASDHAQPAGLSTLASHGFLLIVGLALLVGGCELFVRGAVALAGVWGVPQVVIGLTIVAAGTSLPELATSVIAAVRGERDIAVGNVVGSNLFNLLGVQGAACVVSRDGVNVPAGVLRGDLPIMVAAAVVCLPIFFTGRVIARWEGALMAALYAAYTTHLVLAATHEQIGRGFAAVMLAYVLPMVVLGLAVSLWRAPRSERA</sequence>
<feature type="transmembrane region" description="Helical" evidence="5">
    <location>
        <begin position="165"/>
        <end position="187"/>
    </location>
</feature>
<name>A0A5C5ZHW3_9BACT</name>
<gene>
    <name evidence="7" type="primary">yrbG_2</name>
    <name evidence="7" type="ORF">Mal64_38830</name>
</gene>
<organism evidence="7 8">
    <name type="scientific">Pseudobythopirellula maris</name>
    <dbReference type="NCBI Taxonomy" id="2527991"/>
    <lineage>
        <taxon>Bacteria</taxon>
        <taxon>Pseudomonadati</taxon>
        <taxon>Planctomycetota</taxon>
        <taxon>Planctomycetia</taxon>
        <taxon>Pirellulales</taxon>
        <taxon>Lacipirellulaceae</taxon>
        <taxon>Pseudobythopirellula</taxon>
    </lineage>
</organism>
<comment type="caution">
    <text evidence="7">The sequence shown here is derived from an EMBL/GenBank/DDBJ whole genome shotgun (WGS) entry which is preliminary data.</text>
</comment>
<feature type="transmembrane region" description="Helical" evidence="5">
    <location>
        <begin position="271"/>
        <end position="291"/>
    </location>
</feature>
<dbReference type="Pfam" id="PF01699">
    <property type="entry name" value="Na_Ca_ex"/>
    <property type="match status" value="2"/>
</dbReference>
<dbReference type="InterPro" id="IPR004481">
    <property type="entry name" value="K/Na/Ca-exchanger"/>
</dbReference>
<accession>A0A5C5ZHW3</accession>
<comment type="subcellular location">
    <subcellularLocation>
        <location evidence="1">Membrane</location>
        <topology evidence="1">Multi-pass membrane protein</topology>
    </subcellularLocation>
</comment>
<protein>
    <submittedName>
        <fullName evidence="7">Inner membrane protein YrbG</fullName>
    </submittedName>
</protein>
<evidence type="ECO:0000256" key="5">
    <source>
        <dbReference type="SAM" id="Phobius"/>
    </source>
</evidence>
<evidence type="ECO:0000256" key="4">
    <source>
        <dbReference type="ARBA" id="ARBA00023136"/>
    </source>
</evidence>
<dbReference type="GO" id="GO:0005886">
    <property type="term" value="C:plasma membrane"/>
    <property type="evidence" value="ECO:0007669"/>
    <property type="project" value="TreeGrafter"/>
</dbReference>
<evidence type="ECO:0000256" key="2">
    <source>
        <dbReference type="ARBA" id="ARBA00022692"/>
    </source>
</evidence>
<feature type="transmembrane region" description="Helical" evidence="5">
    <location>
        <begin position="78"/>
        <end position="96"/>
    </location>
</feature>
<dbReference type="Gene3D" id="1.20.1420.30">
    <property type="entry name" value="NCX, central ion-binding region"/>
    <property type="match status" value="1"/>
</dbReference>
<dbReference type="AlphaFoldDB" id="A0A5C5ZHW3"/>
<feature type="transmembrane region" description="Helical" evidence="5">
    <location>
        <begin position="322"/>
        <end position="344"/>
    </location>
</feature>
<dbReference type="OrthoDB" id="9794225at2"/>
<dbReference type="RefSeq" id="WP_146403407.1">
    <property type="nucleotide sequence ID" value="NZ_SJPQ01000006.1"/>
</dbReference>
<proteinExistence type="predicted"/>
<dbReference type="Proteomes" id="UP000315440">
    <property type="component" value="Unassembled WGS sequence"/>
</dbReference>
<dbReference type="EMBL" id="SJPQ01000006">
    <property type="protein sequence ID" value="TWT86143.1"/>
    <property type="molecule type" value="Genomic_DNA"/>
</dbReference>
<keyword evidence="2 5" id="KW-0812">Transmembrane</keyword>
<dbReference type="InterPro" id="IPR004837">
    <property type="entry name" value="NaCa_Exmemb"/>
</dbReference>
<keyword evidence="3 5" id="KW-1133">Transmembrane helix</keyword>
<dbReference type="PANTHER" id="PTHR10846:SF8">
    <property type="entry name" value="INNER MEMBRANE PROTEIN YRBG"/>
    <property type="match status" value="1"/>
</dbReference>
<evidence type="ECO:0000256" key="1">
    <source>
        <dbReference type="ARBA" id="ARBA00004141"/>
    </source>
</evidence>
<dbReference type="GO" id="GO:0006874">
    <property type="term" value="P:intracellular calcium ion homeostasis"/>
    <property type="evidence" value="ECO:0007669"/>
    <property type="project" value="TreeGrafter"/>
</dbReference>
<reference evidence="7 8" key="1">
    <citation type="submission" date="2019-02" db="EMBL/GenBank/DDBJ databases">
        <title>Deep-cultivation of Planctomycetes and their phenomic and genomic characterization uncovers novel biology.</title>
        <authorList>
            <person name="Wiegand S."/>
            <person name="Jogler M."/>
            <person name="Boedeker C."/>
            <person name="Pinto D."/>
            <person name="Vollmers J."/>
            <person name="Rivas-Marin E."/>
            <person name="Kohn T."/>
            <person name="Peeters S.H."/>
            <person name="Heuer A."/>
            <person name="Rast P."/>
            <person name="Oberbeckmann S."/>
            <person name="Bunk B."/>
            <person name="Jeske O."/>
            <person name="Meyerdierks A."/>
            <person name="Storesund J.E."/>
            <person name="Kallscheuer N."/>
            <person name="Luecker S."/>
            <person name="Lage O.M."/>
            <person name="Pohl T."/>
            <person name="Merkel B.J."/>
            <person name="Hornburger P."/>
            <person name="Mueller R.-W."/>
            <person name="Bruemmer F."/>
            <person name="Labrenz M."/>
            <person name="Spormann A.M."/>
            <person name="Op Den Camp H."/>
            <person name="Overmann J."/>
            <person name="Amann R."/>
            <person name="Jetten M.S.M."/>
            <person name="Mascher T."/>
            <person name="Medema M.H."/>
            <person name="Devos D.P."/>
            <person name="Kaster A.-K."/>
            <person name="Ovreas L."/>
            <person name="Rohde M."/>
            <person name="Galperin M.Y."/>
            <person name="Jogler C."/>
        </authorList>
    </citation>
    <scope>NUCLEOTIDE SEQUENCE [LARGE SCALE GENOMIC DNA]</scope>
    <source>
        <strain evidence="7 8">Mal64</strain>
    </source>
</reference>
<keyword evidence="8" id="KW-1185">Reference proteome</keyword>
<evidence type="ECO:0000313" key="8">
    <source>
        <dbReference type="Proteomes" id="UP000315440"/>
    </source>
</evidence>
<feature type="transmembrane region" description="Helical" evidence="5">
    <location>
        <begin position="103"/>
        <end position="120"/>
    </location>
</feature>
<keyword evidence="4 5" id="KW-0472">Membrane</keyword>